<dbReference type="PROSITE" id="PS50113">
    <property type="entry name" value="PAC"/>
    <property type="match status" value="2"/>
</dbReference>
<comment type="caution">
    <text evidence="6">Lacks conserved residue(s) required for the propagation of feature annotation.</text>
</comment>
<evidence type="ECO:0000313" key="12">
    <source>
        <dbReference type="EMBL" id="MVN87149.1"/>
    </source>
</evidence>
<dbReference type="InterPro" id="IPR001610">
    <property type="entry name" value="PAC"/>
</dbReference>
<dbReference type="SMART" id="SM00091">
    <property type="entry name" value="PAS"/>
    <property type="match status" value="4"/>
</dbReference>
<dbReference type="InterPro" id="IPR035909">
    <property type="entry name" value="CheB_C"/>
</dbReference>
<dbReference type="InterPro" id="IPR000700">
    <property type="entry name" value="PAS-assoc_C"/>
</dbReference>
<feature type="domain" description="PAC" evidence="10">
    <location>
        <begin position="1105"/>
        <end position="1157"/>
    </location>
</feature>
<feature type="domain" description="Histidine kinase" evidence="8">
    <location>
        <begin position="1186"/>
        <end position="1391"/>
    </location>
</feature>
<evidence type="ECO:0000259" key="8">
    <source>
        <dbReference type="PROSITE" id="PS50109"/>
    </source>
</evidence>
<dbReference type="CDD" id="cd00130">
    <property type="entry name" value="PAS"/>
    <property type="match status" value="3"/>
</dbReference>
<evidence type="ECO:0000256" key="3">
    <source>
        <dbReference type="ARBA" id="ARBA00022679"/>
    </source>
</evidence>
<evidence type="ECO:0000256" key="1">
    <source>
        <dbReference type="ARBA" id="ARBA00000085"/>
    </source>
</evidence>
<dbReference type="InterPro" id="IPR000673">
    <property type="entry name" value="Sig_transdc_resp-reg_Me-estase"/>
</dbReference>
<comment type="caution">
    <text evidence="12">The sequence shown here is derived from an EMBL/GenBank/DDBJ whole genome shotgun (WGS) entry which is preliminary data.</text>
</comment>
<feature type="domain" description="PAS" evidence="9">
    <location>
        <begin position="491"/>
        <end position="561"/>
    </location>
</feature>
<evidence type="ECO:0000256" key="2">
    <source>
        <dbReference type="ARBA" id="ARBA00012438"/>
    </source>
</evidence>
<evidence type="ECO:0000259" key="11">
    <source>
        <dbReference type="PROSITE" id="PS50122"/>
    </source>
</evidence>
<dbReference type="GO" id="GO:0008984">
    <property type="term" value="F:protein-glutamate methylesterase activity"/>
    <property type="evidence" value="ECO:0007669"/>
    <property type="project" value="InterPro"/>
</dbReference>
<dbReference type="InterPro" id="IPR005467">
    <property type="entry name" value="His_kinase_dom"/>
</dbReference>
<dbReference type="PROSITE" id="PS50112">
    <property type="entry name" value="PAS"/>
    <property type="match status" value="3"/>
</dbReference>
<dbReference type="SMART" id="SM00065">
    <property type="entry name" value="GAF"/>
    <property type="match status" value="2"/>
</dbReference>
<gene>
    <name evidence="12" type="ORF">GO986_10245</name>
</gene>
<dbReference type="GO" id="GO:0007234">
    <property type="term" value="P:osmosensory signaling via phosphorelay pathway"/>
    <property type="evidence" value="ECO:0007669"/>
    <property type="project" value="TreeGrafter"/>
</dbReference>
<dbReference type="NCBIfam" id="TIGR00229">
    <property type="entry name" value="sensory_box"/>
    <property type="match status" value="3"/>
</dbReference>
<dbReference type="SUPFAM" id="SSF55785">
    <property type="entry name" value="PYP-like sensor domain (PAS domain)"/>
    <property type="match status" value="5"/>
</dbReference>
<dbReference type="EMBL" id="WQLB01000011">
    <property type="protein sequence ID" value="MVN87149.1"/>
    <property type="molecule type" value="Genomic_DNA"/>
</dbReference>
<dbReference type="GO" id="GO:0006935">
    <property type="term" value="P:chemotaxis"/>
    <property type="evidence" value="ECO:0007669"/>
    <property type="project" value="InterPro"/>
</dbReference>
<dbReference type="InterPro" id="IPR003594">
    <property type="entry name" value="HATPase_dom"/>
</dbReference>
<dbReference type="SUPFAM" id="SSF52738">
    <property type="entry name" value="Methylesterase CheB, C-terminal domain"/>
    <property type="match status" value="1"/>
</dbReference>
<evidence type="ECO:0000259" key="10">
    <source>
        <dbReference type="PROSITE" id="PS50113"/>
    </source>
</evidence>
<keyword evidence="13" id="KW-1185">Reference proteome</keyword>
<dbReference type="SMART" id="SM00086">
    <property type="entry name" value="PAC"/>
    <property type="match status" value="3"/>
</dbReference>
<dbReference type="GO" id="GO:0016020">
    <property type="term" value="C:membrane"/>
    <property type="evidence" value="ECO:0007669"/>
    <property type="project" value="UniProtKB-SubCell"/>
</dbReference>
<dbReference type="PROSITE" id="PS50109">
    <property type="entry name" value="HIS_KIN"/>
    <property type="match status" value="1"/>
</dbReference>
<evidence type="ECO:0000256" key="7">
    <source>
        <dbReference type="SAM" id="Coils"/>
    </source>
</evidence>
<dbReference type="Gene3D" id="3.30.450.40">
    <property type="match status" value="2"/>
</dbReference>
<dbReference type="Pfam" id="PF01339">
    <property type="entry name" value="CheB_methylest"/>
    <property type="match status" value="1"/>
</dbReference>
<keyword evidence="3" id="KW-0808">Transferase</keyword>
<dbReference type="GO" id="GO:0005737">
    <property type="term" value="C:cytoplasm"/>
    <property type="evidence" value="ECO:0007669"/>
    <property type="project" value="InterPro"/>
</dbReference>
<feature type="domain" description="CheB-type methylesterase" evidence="11">
    <location>
        <begin position="15"/>
        <end position="164"/>
    </location>
</feature>
<dbReference type="Gene3D" id="3.30.565.10">
    <property type="entry name" value="Histidine kinase-like ATPase, C-terminal domain"/>
    <property type="match status" value="1"/>
</dbReference>
<feature type="coiled-coil region" evidence="7">
    <location>
        <begin position="1145"/>
        <end position="1179"/>
    </location>
</feature>
<dbReference type="GO" id="GO:0030295">
    <property type="term" value="F:protein kinase activator activity"/>
    <property type="evidence" value="ECO:0007669"/>
    <property type="project" value="TreeGrafter"/>
</dbReference>
<dbReference type="SUPFAM" id="SSF55874">
    <property type="entry name" value="ATPase domain of HSP90 chaperone/DNA topoisomerase II/histidine kinase"/>
    <property type="match status" value="1"/>
</dbReference>
<dbReference type="InterPro" id="IPR003018">
    <property type="entry name" value="GAF"/>
</dbReference>
<dbReference type="Gene3D" id="3.30.450.20">
    <property type="entry name" value="PAS domain"/>
    <property type="match status" value="5"/>
</dbReference>
<dbReference type="InterPro" id="IPR035965">
    <property type="entry name" value="PAS-like_dom_sf"/>
</dbReference>
<reference evidence="12 13" key="1">
    <citation type="submission" date="2019-12" db="EMBL/GenBank/DDBJ databases">
        <title>Deinococcus sp. HMF7620 Genome sequencing and assembly.</title>
        <authorList>
            <person name="Kang H."/>
            <person name="Kim H."/>
            <person name="Joh K."/>
        </authorList>
    </citation>
    <scope>NUCLEOTIDE SEQUENCE [LARGE SCALE GENOMIC DNA]</scope>
    <source>
        <strain evidence="12 13">HMF7620</strain>
    </source>
</reference>
<dbReference type="Pfam" id="PF08448">
    <property type="entry name" value="PAS_4"/>
    <property type="match status" value="3"/>
</dbReference>
<feature type="domain" description="PAS" evidence="9">
    <location>
        <begin position="905"/>
        <end position="976"/>
    </location>
</feature>
<sequence length="1407" mass="153227">MPPAMSLLSAAAATPFDVLVVLPSADGTAALAAILIDLPTDLSASVLIGASFGEPAAIIGELQRHTSLPVHWAQQGTVLQPGHIYVSPPQLILEVKLGGRCALTPPVGELASERPLDQLLASLAVSFGARTLAVMLAGLGADGRLGARALRGAGGLVVAQAPGSADTHHEAETAALVQTLEGLGRTAADLLTGQPPRPLLNGERWLPSSADALQTVLEGIDDFFYALDADWRLLFASRSALDQWGKQGADVLGQPFLQAFPQAAGSAAYEAHERVMQTRTPERLETVSPVLGRWIEIHLMPTPQGGLSVAFRDIQARKQAEQRQAFLLKLSDALRPLTGSAEMEGTAVRLLGQELGANRVFYATVDPGGDFWSVQHDYADGVPSCAGRFPMSDFQRGRLAQWQAGQLSSVADSDTAPTLSAADRAAYAAFDTRAVIGVPLVKGGRFAALLSVNQTRPRDWSEAEIALTLEVAERTWVAIERARAEEALHRSEEQLRAVLDSMAEGFALLGDDFTILDVNEETLRLDGRSREELIGRTHWEVFPGTENSPVGELLRRVAQQRTPDSLEHEYRWPDRQSRWLEMRAYPMQDTGVAIFWSDVTDRKRAEEAMRASEEKYRTLFESIDEGLCVMELVLDESGQVADLCYRETNAAFEHQTGLRAAVDKRASELFPQLESHWLEAVTRVYRTGVSERTEGYNADMRRWITTQYSRVGSQGSPFVAAVFNDITARKVAEKRQAYLLDLSDVLRPLTEPLLIQREASRLLRTHLGASRVGYGEASGEGMTYTVMAEDVAGGLDPLLGQTFSWAGVGSSGLEALLEGRLITCEDVQAAEDLTPEQKEALAAAGCRAFMVAPLMKAGQLAACLVVHFEAPHSSAPGATMLLEETAERTWTAAQRARVEEALTESESRLRALVEHLPGGAVFVVNHDLQYVLAQGEALIAAGVTPEDLVGRSVAQAMPPELVADYEMRYRQALAGESFEVEHTAHGRAFITRGVPLRTPSGRISTALAVSYDITDRQQAEEALRQSEARLAAIFEVLPVGVGFTDTAGTLRLSNQELHRFLPTGLLPSLDPERQARWIGFGAEGQRVEPHNFPGARALRGEKVVPGIDMLYTLDDGTQIWTQVSAVPLRDAGGHITGQVHVVTDVNALKRAEEELRALNTGLEERIEERTRRLADLNAELGALITRTARNLEAPVGYFSQFLDPGRAEELLTELSPQVLSALQDELARLRGVAQDLRQLARLEDQDLNRELVPLRELFNELNVTAAAVRPAEWLIQPLPIVRADRALLTQALTVLLTFTLSDTRGARYVDVTSQEVEGEVWVTVQDDGVGLSGEEAATLFDLAVRTEQTVPLLDGGGLVQVRRIMARHGGWAWAESRLNGGRVVLAFPRDETVTDLESFLRGDAPGS</sequence>
<dbReference type="Pfam" id="PF01590">
    <property type="entry name" value="GAF"/>
    <property type="match status" value="2"/>
</dbReference>
<evidence type="ECO:0000313" key="13">
    <source>
        <dbReference type="Proteomes" id="UP000483286"/>
    </source>
</evidence>
<dbReference type="SUPFAM" id="SSF55781">
    <property type="entry name" value="GAF domain-like"/>
    <property type="match status" value="2"/>
</dbReference>
<protein>
    <recommendedName>
        <fullName evidence="2">histidine kinase</fullName>
        <ecNumber evidence="2">2.7.13.3</ecNumber>
    </recommendedName>
</protein>
<dbReference type="Proteomes" id="UP000483286">
    <property type="component" value="Unassembled WGS sequence"/>
</dbReference>
<evidence type="ECO:0000256" key="5">
    <source>
        <dbReference type="ARBA" id="ARBA00023136"/>
    </source>
</evidence>
<evidence type="ECO:0000256" key="4">
    <source>
        <dbReference type="ARBA" id="ARBA00022777"/>
    </source>
</evidence>
<dbReference type="GO" id="GO:0000156">
    <property type="term" value="F:phosphorelay response regulator activity"/>
    <property type="evidence" value="ECO:0007669"/>
    <property type="project" value="InterPro"/>
</dbReference>
<dbReference type="GO" id="GO:0004673">
    <property type="term" value="F:protein histidine kinase activity"/>
    <property type="evidence" value="ECO:0007669"/>
    <property type="project" value="UniProtKB-EC"/>
</dbReference>
<dbReference type="InterPro" id="IPR013656">
    <property type="entry name" value="PAS_4"/>
</dbReference>
<dbReference type="InterPro" id="IPR029016">
    <property type="entry name" value="GAF-like_dom_sf"/>
</dbReference>
<keyword evidence="4" id="KW-0418">Kinase</keyword>
<comment type="catalytic activity">
    <reaction evidence="1">
        <text>ATP + protein L-histidine = ADP + protein N-phospho-L-histidine.</text>
        <dbReference type="EC" id="2.7.13.3"/>
    </reaction>
</comment>
<proteinExistence type="predicted"/>
<dbReference type="PROSITE" id="PS50122">
    <property type="entry name" value="CHEB"/>
    <property type="match status" value="1"/>
</dbReference>
<dbReference type="Pfam" id="PF13426">
    <property type="entry name" value="PAS_9"/>
    <property type="match status" value="1"/>
</dbReference>
<evidence type="ECO:0000256" key="6">
    <source>
        <dbReference type="PROSITE-ProRule" id="PRU00050"/>
    </source>
</evidence>
<feature type="domain" description="PAS" evidence="9">
    <location>
        <begin position="209"/>
        <end position="257"/>
    </location>
</feature>
<dbReference type="SMART" id="SM00387">
    <property type="entry name" value="HATPase_c"/>
    <property type="match status" value="1"/>
</dbReference>
<dbReference type="EC" id="2.7.13.3" evidence="2"/>
<evidence type="ECO:0000259" key="9">
    <source>
        <dbReference type="PROSITE" id="PS50112"/>
    </source>
</evidence>
<dbReference type="InterPro" id="IPR050351">
    <property type="entry name" value="BphY/WalK/GraS-like"/>
</dbReference>
<dbReference type="InterPro" id="IPR000014">
    <property type="entry name" value="PAS"/>
</dbReference>
<dbReference type="Pfam" id="PF02518">
    <property type="entry name" value="HATPase_c"/>
    <property type="match status" value="1"/>
</dbReference>
<feature type="domain" description="PAC" evidence="10">
    <location>
        <begin position="963"/>
        <end position="1025"/>
    </location>
</feature>
<keyword evidence="7" id="KW-0175">Coiled coil</keyword>
<organism evidence="12 13">
    <name type="scientific">Deinococcus arboris</name>
    <dbReference type="NCBI Taxonomy" id="2682977"/>
    <lineage>
        <taxon>Bacteria</taxon>
        <taxon>Thermotogati</taxon>
        <taxon>Deinococcota</taxon>
        <taxon>Deinococci</taxon>
        <taxon>Deinococcales</taxon>
        <taxon>Deinococcaceae</taxon>
        <taxon>Deinococcus</taxon>
    </lineage>
</organism>
<name>A0A7C9HRQ7_9DEIO</name>
<dbReference type="InterPro" id="IPR036890">
    <property type="entry name" value="HATPase_C_sf"/>
</dbReference>
<dbReference type="PANTHER" id="PTHR42878:SF15">
    <property type="entry name" value="BACTERIOPHYTOCHROME"/>
    <property type="match status" value="1"/>
</dbReference>
<dbReference type="PANTHER" id="PTHR42878">
    <property type="entry name" value="TWO-COMPONENT HISTIDINE KINASE"/>
    <property type="match status" value="1"/>
</dbReference>
<accession>A0A7C9HRQ7</accession>
<keyword evidence="5" id="KW-0472">Membrane</keyword>
<dbReference type="Gene3D" id="3.40.50.180">
    <property type="entry name" value="Methylesterase CheB, C-terminal domain"/>
    <property type="match status" value="1"/>
</dbReference>